<proteinExistence type="predicted"/>
<keyword evidence="2" id="KW-1185">Reference proteome</keyword>
<dbReference type="PANTHER" id="PTHR31300:SF25">
    <property type="entry name" value="DUF620 FAMILY PROTEIN (DUF620)"/>
    <property type="match status" value="1"/>
</dbReference>
<dbReference type="EMBL" id="BJWL01000021">
    <property type="protein sequence ID" value="GFZ10307.1"/>
    <property type="molecule type" value="Genomic_DNA"/>
</dbReference>
<name>A0A7J0GHM4_9ERIC</name>
<gene>
    <name evidence="1" type="ORF">Acr_21g0009060</name>
</gene>
<dbReference type="InterPro" id="IPR006873">
    <property type="entry name" value="DUF620"/>
</dbReference>
<dbReference type="AlphaFoldDB" id="A0A7J0GHM4"/>
<accession>A0A7J0GHM4</accession>
<sequence length="408" mass="45305">MRTLCPNFDREDGLDTVLEVPIPEEMFTNMGNNAALRWHNMRTWMMAQRADKLASSHLATRTSNDQFLLLLKLIGSPLIPFQVQADHAMTIPIKDGSIEASTAKYIVQQYLAAQQPQGHCAALNSVNSMYAVGQVKMVSSDIHQTGDMNAKRNCEIGGLCCGRRILTCGSLELVVSGCKVSAGSDGKVAWSQSSSHPSQPSRGPPRPLRRFFQVLASLPLMYLLGLLPNRETEGESSAGSRPEVDGQPVLSNALCIIGEKVVNNEDCFILKLESNSEILKVQSTPNTDIVHHTVWGYFSQRTGLLIQFEDSKLVRMKASKGDESVFWETSMASLLEDYRYIEGINIAHSGKTTASIYRYGRSLNHRAKIEETWRIEEIDFNICGLSMDCFLPPADVKRDQESEEQAIS</sequence>
<dbReference type="OrthoDB" id="1065010at2759"/>
<protein>
    <submittedName>
        <fullName evidence="1">Spindle assembly abnormal protein</fullName>
    </submittedName>
</protein>
<dbReference type="Pfam" id="PF04788">
    <property type="entry name" value="DUF620"/>
    <property type="match status" value="2"/>
</dbReference>
<evidence type="ECO:0000313" key="1">
    <source>
        <dbReference type="EMBL" id="GFZ10307.1"/>
    </source>
</evidence>
<organism evidence="1 2">
    <name type="scientific">Actinidia rufa</name>
    <dbReference type="NCBI Taxonomy" id="165716"/>
    <lineage>
        <taxon>Eukaryota</taxon>
        <taxon>Viridiplantae</taxon>
        <taxon>Streptophyta</taxon>
        <taxon>Embryophyta</taxon>
        <taxon>Tracheophyta</taxon>
        <taxon>Spermatophyta</taxon>
        <taxon>Magnoliopsida</taxon>
        <taxon>eudicotyledons</taxon>
        <taxon>Gunneridae</taxon>
        <taxon>Pentapetalae</taxon>
        <taxon>asterids</taxon>
        <taxon>Ericales</taxon>
        <taxon>Actinidiaceae</taxon>
        <taxon>Actinidia</taxon>
    </lineage>
</organism>
<dbReference type="PANTHER" id="PTHR31300">
    <property type="entry name" value="LIPASE"/>
    <property type="match status" value="1"/>
</dbReference>
<comment type="caution">
    <text evidence="1">The sequence shown here is derived from an EMBL/GenBank/DDBJ whole genome shotgun (WGS) entry which is preliminary data.</text>
</comment>
<dbReference type="Proteomes" id="UP000585474">
    <property type="component" value="Unassembled WGS sequence"/>
</dbReference>
<reference evidence="1 2" key="1">
    <citation type="submission" date="2019-07" db="EMBL/GenBank/DDBJ databases">
        <title>De Novo Assembly of kiwifruit Actinidia rufa.</title>
        <authorList>
            <person name="Sugita-Konishi S."/>
            <person name="Sato K."/>
            <person name="Mori E."/>
            <person name="Abe Y."/>
            <person name="Kisaki G."/>
            <person name="Hamano K."/>
            <person name="Suezawa K."/>
            <person name="Otani M."/>
            <person name="Fukuda T."/>
            <person name="Manabe T."/>
            <person name="Gomi K."/>
            <person name="Tabuchi M."/>
            <person name="Akimitsu K."/>
            <person name="Kataoka I."/>
        </authorList>
    </citation>
    <scope>NUCLEOTIDE SEQUENCE [LARGE SCALE GENOMIC DNA]</scope>
    <source>
        <strain evidence="2">cv. Fuchu</strain>
    </source>
</reference>
<evidence type="ECO:0000313" key="2">
    <source>
        <dbReference type="Proteomes" id="UP000585474"/>
    </source>
</evidence>